<dbReference type="Proteomes" id="UP000008064">
    <property type="component" value="Unassembled WGS sequence"/>
</dbReference>
<name>F8NJP0_SERL9</name>
<evidence type="ECO:0000313" key="1">
    <source>
        <dbReference type="EMBL" id="EGO28255.1"/>
    </source>
</evidence>
<sequence>MARVKASIAAALKEQKNRYMRREGQEKIRFEELLSQSIAQAKAKKTAQQGDWKKEMAAQYSEAWQEKEETNRKEAEARAEQRMETEKACEMAALMQKLENTAKENETPLEEQYYQCHYVVEELHKNSDSQPQHQPYPPHKFNHLVPARMSKSTGQYFVHLDNTLQVFTSPNADSLSYIPSEEDVLRFSMHPCQTLVPRWASGTYSYTGYTPIKIKLTGPLLSCLILPSKIPIEKIDGQCFLTKNFCASWLRFEDGLSQAATANSLAP</sequence>
<proteinExistence type="predicted"/>
<dbReference type="HOGENOM" id="CLU_1042667_0_0_1"/>
<reference evidence="1" key="1">
    <citation type="submission" date="2011-04" db="EMBL/GenBank/DDBJ databases">
        <title>Evolution of plant cell wall degrading machinery underlies the functional diversity of forest fungi.</title>
        <authorList>
            <consortium name="US DOE Joint Genome Institute (JGI-PGF)"/>
            <person name="Eastwood D.C."/>
            <person name="Floudas D."/>
            <person name="Binder M."/>
            <person name="Majcherczyk A."/>
            <person name="Schneider P."/>
            <person name="Aerts A."/>
            <person name="Asiegbu F.O."/>
            <person name="Baker S.E."/>
            <person name="Barry K."/>
            <person name="Bendiksby M."/>
            <person name="Blumentritt M."/>
            <person name="Coutinho P.M."/>
            <person name="Cullen D."/>
            <person name="Cullen D."/>
            <person name="Gathman A."/>
            <person name="Goodell B."/>
            <person name="Henrissat B."/>
            <person name="Ihrmark K."/>
            <person name="Kauserud H."/>
            <person name="Kohler A."/>
            <person name="LaButti K."/>
            <person name="Lapidus A."/>
            <person name="Lavin J.L."/>
            <person name="Lee Y.-H."/>
            <person name="Lindquist E."/>
            <person name="Lilly W."/>
            <person name="Lucas S."/>
            <person name="Morin E."/>
            <person name="Murat C."/>
            <person name="Oguiza J.A."/>
            <person name="Park J."/>
            <person name="Pisabarro A.G."/>
            <person name="Riley R."/>
            <person name="Rosling A."/>
            <person name="Salamov A."/>
            <person name="Schmidt O."/>
            <person name="Schmutz J."/>
            <person name="Skrede I."/>
            <person name="Stenlid J."/>
            <person name="Wiebenga A."/>
            <person name="Xie X."/>
            <person name="Kues U."/>
            <person name="Hibbett D.S."/>
            <person name="Hoffmeister D."/>
            <person name="Hogberg N."/>
            <person name="Martin F."/>
            <person name="Grigoriev I.V."/>
            <person name="Watkinson S.C."/>
        </authorList>
    </citation>
    <scope>NUCLEOTIDE SEQUENCE</scope>
    <source>
        <strain evidence="1">S7.9</strain>
    </source>
</reference>
<dbReference type="RefSeq" id="XP_007314454.1">
    <property type="nucleotide sequence ID" value="XM_007314392.1"/>
</dbReference>
<protein>
    <submittedName>
        <fullName evidence="1">Uncharacterized protein</fullName>
    </submittedName>
</protein>
<dbReference type="GeneID" id="18814329"/>
<organism>
    <name type="scientific">Serpula lacrymans var. lacrymans (strain S7.9)</name>
    <name type="common">Dry rot fungus</name>
    <dbReference type="NCBI Taxonomy" id="578457"/>
    <lineage>
        <taxon>Eukaryota</taxon>
        <taxon>Fungi</taxon>
        <taxon>Dikarya</taxon>
        <taxon>Basidiomycota</taxon>
        <taxon>Agaricomycotina</taxon>
        <taxon>Agaricomycetes</taxon>
        <taxon>Agaricomycetidae</taxon>
        <taxon>Boletales</taxon>
        <taxon>Coniophorineae</taxon>
        <taxon>Serpulaceae</taxon>
        <taxon>Serpula</taxon>
    </lineage>
</organism>
<accession>F8NJP0</accession>
<dbReference type="KEGG" id="sla:SERLADRAFT_434145"/>
<gene>
    <name evidence="1" type="ORF">SERLADRAFT_434145</name>
</gene>
<dbReference type="AlphaFoldDB" id="F8NJP0"/>
<dbReference type="EMBL" id="GL945430">
    <property type="protein sequence ID" value="EGO28255.1"/>
    <property type="molecule type" value="Genomic_DNA"/>
</dbReference>